<dbReference type="OrthoDB" id="8962942at2759"/>
<evidence type="ECO:0000259" key="5">
    <source>
        <dbReference type="PROSITE" id="PS50157"/>
    </source>
</evidence>
<keyword evidence="7" id="KW-1185">Reference proteome</keyword>
<dbReference type="SUPFAM" id="SSF57667">
    <property type="entry name" value="beta-beta-alpha zinc fingers"/>
    <property type="match status" value="2"/>
</dbReference>
<dbReference type="PANTHER" id="PTHR23235">
    <property type="entry name" value="KRUEPPEL-LIKE TRANSCRIPTION FACTOR"/>
    <property type="match status" value="1"/>
</dbReference>
<dbReference type="GO" id="GO:0008270">
    <property type="term" value="F:zinc ion binding"/>
    <property type="evidence" value="ECO:0007669"/>
    <property type="project" value="UniProtKB-KW"/>
</dbReference>
<dbReference type="EMBL" id="ASPP01001807">
    <property type="protein sequence ID" value="ETO35261.1"/>
    <property type="molecule type" value="Genomic_DNA"/>
</dbReference>
<evidence type="ECO:0000256" key="4">
    <source>
        <dbReference type="PROSITE-ProRule" id="PRU00042"/>
    </source>
</evidence>
<protein>
    <submittedName>
        <fullName evidence="6">Zinc finger protein</fullName>
    </submittedName>
</protein>
<evidence type="ECO:0000256" key="2">
    <source>
        <dbReference type="ARBA" id="ARBA00022771"/>
    </source>
</evidence>
<dbReference type="GO" id="GO:0000978">
    <property type="term" value="F:RNA polymerase II cis-regulatory region sequence-specific DNA binding"/>
    <property type="evidence" value="ECO:0007669"/>
    <property type="project" value="TreeGrafter"/>
</dbReference>
<feature type="domain" description="C2H2-type" evidence="5">
    <location>
        <begin position="258"/>
        <end position="285"/>
    </location>
</feature>
<evidence type="ECO:0000256" key="3">
    <source>
        <dbReference type="ARBA" id="ARBA00022833"/>
    </source>
</evidence>
<organism evidence="6 7">
    <name type="scientific">Reticulomyxa filosa</name>
    <dbReference type="NCBI Taxonomy" id="46433"/>
    <lineage>
        <taxon>Eukaryota</taxon>
        <taxon>Sar</taxon>
        <taxon>Rhizaria</taxon>
        <taxon>Retaria</taxon>
        <taxon>Foraminifera</taxon>
        <taxon>Monothalamids</taxon>
        <taxon>Reticulomyxidae</taxon>
        <taxon>Reticulomyxa</taxon>
    </lineage>
</organism>
<evidence type="ECO:0000313" key="6">
    <source>
        <dbReference type="EMBL" id="ETO35261.1"/>
    </source>
</evidence>
<comment type="caution">
    <text evidence="6">The sequence shown here is derived from an EMBL/GenBank/DDBJ whole genome shotgun (WGS) entry which is preliminary data.</text>
</comment>
<evidence type="ECO:0000256" key="1">
    <source>
        <dbReference type="ARBA" id="ARBA00022723"/>
    </source>
</evidence>
<feature type="domain" description="C2H2-type" evidence="5">
    <location>
        <begin position="339"/>
        <end position="360"/>
    </location>
</feature>
<dbReference type="Pfam" id="PF00096">
    <property type="entry name" value="zf-C2H2"/>
    <property type="match status" value="2"/>
</dbReference>
<dbReference type="SMART" id="SM00355">
    <property type="entry name" value="ZnF_C2H2"/>
    <property type="match status" value="3"/>
</dbReference>
<gene>
    <name evidence="6" type="ORF">RFI_01800</name>
</gene>
<dbReference type="PANTHER" id="PTHR23235:SF120">
    <property type="entry name" value="KRUPPEL-LIKE FACTOR 15"/>
    <property type="match status" value="1"/>
</dbReference>
<dbReference type="AlphaFoldDB" id="X6PAT4"/>
<name>X6PAT4_RETFI</name>
<proteinExistence type="predicted"/>
<dbReference type="FunFam" id="3.30.160.60:FF:000446">
    <property type="entry name" value="Zinc finger protein"/>
    <property type="match status" value="1"/>
</dbReference>
<dbReference type="InterPro" id="IPR036236">
    <property type="entry name" value="Znf_C2H2_sf"/>
</dbReference>
<dbReference type="Proteomes" id="UP000023152">
    <property type="component" value="Unassembled WGS sequence"/>
</dbReference>
<dbReference type="PROSITE" id="PS50157">
    <property type="entry name" value="ZINC_FINGER_C2H2_2"/>
    <property type="match status" value="3"/>
</dbReference>
<dbReference type="InterPro" id="IPR013087">
    <property type="entry name" value="Znf_C2H2_type"/>
</dbReference>
<evidence type="ECO:0000313" key="7">
    <source>
        <dbReference type="Proteomes" id="UP000023152"/>
    </source>
</evidence>
<feature type="domain" description="C2H2-type" evidence="5">
    <location>
        <begin position="286"/>
        <end position="312"/>
    </location>
</feature>
<keyword evidence="3" id="KW-0862">Zinc</keyword>
<keyword evidence="1" id="KW-0479">Metal-binding</keyword>
<keyword evidence="2 4" id="KW-0863">Zinc-finger</keyword>
<dbReference type="Gene3D" id="3.30.160.60">
    <property type="entry name" value="Classic Zinc Finger"/>
    <property type="match status" value="2"/>
</dbReference>
<dbReference type="PROSITE" id="PS00028">
    <property type="entry name" value="ZINC_FINGER_C2H2_1"/>
    <property type="match status" value="1"/>
</dbReference>
<sequence length="395" mass="45730">MVCYIIDSIFFAQHCGQLLSTYLNIQRPIFKRFPDLKYLTIRSKSTVFIRLKAMALNFIHRNNVFHEYVDLNKTATLCYVAQSERESIIVKFVLFKKVSDCRHNTIKCANKKRQNNHMGTSLLVMIDQGMQLSQSYNDCTRSRTDQIIYVDTKQDMSALCPNQPKAINIIVPMNCRKTREILILHCPSFQFSILILIIDVSRKLYLKAPFFFVCVREKEKSLDNDKKELAVDIKSDVLKCQQNPSEGKKGDTHPKKRFMCAHCNKELFNSTGLKHHTYTHTNAWPFRCSWPGCHKGTATKRDLVKHQRIHNGLSCFVQFTFFFVRVNPFHIIISGERPFECDICNKKFTQSGVMNRHKKVCAKKLKTNKQNMLGKAMAKSFDASLCSQTKTATLK</sequence>
<reference evidence="6 7" key="1">
    <citation type="journal article" date="2013" name="Curr. Biol.">
        <title>The Genome of the Foraminiferan Reticulomyxa filosa.</title>
        <authorList>
            <person name="Glockner G."/>
            <person name="Hulsmann N."/>
            <person name="Schleicher M."/>
            <person name="Noegel A.A."/>
            <person name="Eichinger L."/>
            <person name="Gallinger C."/>
            <person name="Pawlowski J."/>
            <person name="Sierra R."/>
            <person name="Euteneuer U."/>
            <person name="Pillet L."/>
            <person name="Moustafa A."/>
            <person name="Platzer M."/>
            <person name="Groth M."/>
            <person name="Szafranski K."/>
            <person name="Schliwa M."/>
        </authorList>
    </citation>
    <scope>NUCLEOTIDE SEQUENCE [LARGE SCALE GENOMIC DNA]</scope>
</reference>
<accession>X6PAT4</accession>
<dbReference type="GO" id="GO:0000981">
    <property type="term" value="F:DNA-binding transcription factor activity, RNA polymerase II-specific"/>
    <property type="evidence" value="ECO:0007669"/>
    <property type="project" value="TreeGrafter"/>
</dbReference>